<evidence type="ECO:0000313" key="1">
    <source>
        <dbReference type="EMBL" id="CAF4397132.1"/>
    </source>
</evidence>
<protein>
    <submittedName>
        <fullName evidence="1">Uncharacterized protein</fullName>
    </submittedName>
</protein>
<name>A0A8S2VRT8_9BILA</name>
<reference evidence="1" key="1">
    <citation type="submission" date="2021-02" db="EMBL/GenBank/DDBJ databases">
        <authorList>
            <person name="Nowell W R."/>
        </authorList>
    </citation>
    <scope>NUCLEOTIDE SEQUENCE</scope>
</reference>
<gene>
    <name evidence="1" type="ORF">GIL414_LOCUS29988</name>
</gene>
<dbReference type="AlphaFoldDB" id="A0A8S2VRT8"/>
<organism evidence="1 2">
    <name type="scientific">Rotaria magnacalcarata</name>
    <dbReference type="NCBI Taxonomy" id="392030"/>
    <lineage>
        <taxon>Eukaryota</taxon>
        <taxon>Metazoa</taxon>
        <taxon>Spiralia</taxon>
        <taxon>Gnathifera</taxon>
        <taxon>Rotifera</taxon>
        <taxon>Eurotatoria</taxon>
        <taxon>Bdelloidea</taxon>
        <taxon>Philodinida</taxon>
        <taxon>Philodinidae</taxon>
        <taxon>Rotaria</taxon>
    </lineage>
</organism>
<dbReference type="EMBL" id="CAJOBJ010056068">
    <property type="protein sequence ID" value="CAF4397132.1"/>
    <property type="molecule type" value="Genomic_DNA"/>
</dbReference>
<sequence>MSVSKAKIKRTASSSPSIEPVINIVNGLFESYNFLAPNEYSEKTLGLLAFLLRKSIGEINFSDIIDDAEKRYQQRQQNDYVTLLEDRRKNLAEIEASIEKCLMITRLISYINENESQFLSLISDLRIDMRMRITDKPISKNIEYPAMRYDPQFHEAGLKELETLFSTSFMILNHPHYGVNPVLIYERRGTGQCVAKLSVTLVSLLSDFMQSHPNLIELYDIETSVLPLSPTYKLESSTISWKTCCLQIDPNEKPRTIQYAELSLLTIQYPTNKKTRIHIGDELHRLKFSIKLRLNLQQFNFSRCYQTPLETLDFGIVSHNNYIPHSLTRVILSDIRRHTHRPTTDVPQLLKYILRFFCHRTGVSYGPCLKSYLEKELYKAQNERKNFQTMEDIYMNFKISRECLCFVTNETIELFNTFDIQKNSLSTIADQKLAYYVVDNLAKL</sequence>
<proteinExistence type="predicted"/>
<evidence type="ECO:0000313" key="2">
    <source>
        <dbReference type="Proteomes" id="UP000681720"/>
    </source>
</evidence>
<comment type="caution">
    <text evidence="1">The sequence shown here is derived from an EMBL/GenBank/DDBJ whole genome shotgun (WGS) entry which is preliminary data.</text>
</comment>
<dbReference type="Proteomes" id="UP000681720">
    <property type="component" value="Unassembled WGS sequence"/>
</dbReference>
<accession>A0A8S2VRT8</accession>